<evidence type="ECO:0000313" key="4">
    <source>
        <dbReference type="Proteomes" id="UP001164761"/>
    </source>
</evidence>
<dbReference type="SUPFAM" id="SSF53254">
    <property type="entry name" value="Phosphoglycerate mutase-like"/>
    <property type="match status" value="1"/>
</dbReference>
<dbReference type="RefSeq" id="WP_268006049.1">
    <property type="nucleotide sequence ID" value="NZ_BSUT01000001.1"/>
</dbReference>
<gene>
    <name evidence="3" type="ORF">NZD89_01160</name>
</gene>
<keyword evidence="2" id="KW-0413">Isomerase</keyword>
<keyword evidence="4" id="KW-1185">Reference proteome</keyword>
<accession>A0ABY6ZJS2</accession>
<dbReference type="InterPro" id="IPR013078">
    <property type="entry name" value="His_Pase_superF_clade-1"/>
</dbReference>
<reference evidence="3" key="1">
    <citation type="submission" date="2022-08" db="EMBL/GenBank/DDBJ databases">
        <title>Alicyclobacillus fastidiosus DSM 17978, complete genome.</title>
        <authorList>
            <person name="Wang Q."/>
            <person name="Cai R."/>
            <person name="Wang Z."/>
        </authorList>
    </citation>
    <scope>NUCLEOTIDE SEQUENCE</scope>
    <source>
        <strain evidence="3">DSM 17978</strain>
    </source>
</reference>
<name>A0ABY6ZJS2_9BACL</name>
<proteinExistence type="predicted"/>
<dbReference type="InterPro" id="IPR050275">
    <property type="entry name" value="PGM_Phosphatase"/>
</dbReference>
<dbReference type="EMBL" id="CP104067">
    <property type="protein sequence ID" value="WAH42155.1"/>
    <property type="molecule type" value="Genomic_DNA"/>
</dbReference>
<dbReference type="InterPro" id="IPR001345">
    <property type="entry name" value="PG/BPGM_mutase_AS"/>
</dbReference>
<organism evidence="3 4">
    <name type="scientific">Alicyclobacillus fastidiosus</name>
    <dbReference type="NCBI Taxonomy" id="392011"/>
    <lineage>
        <taxon>Bacteria</taxon>
        <taxon>Bacillati</taxon>
        <taxon>Bacillota</taxon>
        <taxon>Bacilli</taxon>
        <taxon>Bacillales</taxon>
        <taxon>Alicyclobacillaceae</taxon>
        <taxon>Alicyclobacillus</taxon>
    </lineage>
</organism>
<dbReference type="Proteomes" id="UP001164761">
    <property type="component" value="Chromosome"/>
</dbReference>
<keyword evidence="1" id="KW-0324">Glycolysis</keyword>
<sequence>MLIYLFRHGQTVYNADGERFCGSSDVGLTALGWQQVRESATLVRDAQISKIFHSGLRRSYETASAIAELHPQLTTKSFVEVPSFREVGFGVFEGLTRAEAAKMYPDVYANWLVRPEEVRIPEGEDLRERQAEVLAEFRTIAATNQSEDIAIVAHNTINRLLLAALMGADAGAYRTLVQRNACLNVIEITENQDVRIHAINVVPEVPVAAPVM</sequence>
<evidence type="ECO:0000256" key="1">
    <source>
        <dbReference type="ARBA" id="ARBA00023152"/>
    </source>
</evidence>
<evidence type="ECO:0000256" key="2">
    <source>
        <dbReference type="ARBA" id="ARBA00023235"/>
    </source>
</evidence>
<evidence type="ECO:0000313" key="3">
    <source>
        <dbReference type="EMBL" id="WAH42155.1"/>
    </source>
</evidence>
<dbReference type="PANTHER" id="PTHR48100:SF1">
    <property type="entry name" value="HISTIDINE PHOSPHATASE FAMILY PROTEIN-RELATED"/>
    <property type="match status" value="1"/>
</dbReference>
<protein>
    <submittedName>
        <fullName evidence="3">Histidine phosphatase family protein</fullName>
    </submittedName>
</protein>
<dbReference type="PROSITE" id="PS00175">
    <property type="entry name" value="PG_MUTASE"/>
    <property type="match status" value="1"/>
</dbReference>
<dbReference type="Pfam" id="PF00300">
    <property type="entry name" value="His_Phos_1"/>
    <property type="match status" value="1"/>
</dbReference>
<dbReference type="CDD" id="cd07067">
    <property type="entry name" value="HP_PGM_like"/>
    <property type="match status" value="1"/>
</dbReference>
<dbReference type="SMART" id="SM00855">
    <property type="entry name" value="PGAM"/>
    <property type="match status" value="1"/>
</dbReference>
<dbReference type="PANTHER" id="PTHR48100">
    <property type="entry name" value="BROAD-SPECIFICITY PHOSPHATASE YOR283W-RELATED"/>
    <property type="match status" value="1"/>
</dbReference>
<dbReference type="InterPro" id="IPR029033">
    <property type="entry name" value="His_PPase_superfam"/>
</dbReference>
<dbReference type="Gene3D" id="3.40.50.1240">
    <property type="entry name" value="Phosphoglycerate mutase-like"/>
    <property type="match status" value="1"/>
</dbReference>